<keyword evidence="2" id="KW-1185">Reference proteome</keyword>
<evidence type="ECO:0000313" key="1">
    <source>
        <dbReference type="EMBL" id="VDP16480.1"/>
    </source>
</evidence>
<organism evidence="2 3">
    <name type="scientific">Heligmosomoides polygyrus</name>
    <name type="common">Parasitic roundworm</name>
    <dbReference type="NCBI Taxonomy" id="6339"/>
    <lineage>
        <taxon>Eukaryota</taxon>
        <taxon>Metazoa</taxon>
        <taxon>Ecdysozoa</taxon>
        <taxon>Nematoda</taxon>
        <taxon>Chromadorea</taxon>
        <taxon>Rhabditida</taxon>
        <taxon>Rhabditina</taxon>
        <taxon>Rhabditomorpha</taxon>
        <taxon>Strongyloidea</taxon>
        <taxon>Heligmosomidae</taxon>
        <taxon>Heligmosomoides</taxon>
    </lineage>
</organism>
<sequence>MQGKTFDGEDDMERWLAGFFESKPEKFYADGIGSLPERSSTCCQRDEHVFRGAHALGRMTQTTPPLPPCVTPNPEALEHRRRLDASPHDVAVDAAVVVASRILPFLPGVLAPLFVQPFTWRRRWLYGPVTLTAVDRAPASSAVDLS</sequence>
<evidence type="ECO:0000313" key="2">
    <source>
        <dbReference type="Proteomes" id="UP000050761"/>
    </source>
</evidence>
<dbReference type="AlphaFoldDB" id="A0A183GC67"/>
<dbReference type="WBParaSite" id="HPBE_0001974201-mRNA-1">
    <property type="protein sequence ID" value="HPBE_0001974201-mRNA-1"/>
    <property type="gene ID" value="HPBE_0001974201"/>
</dbReference>
<gene>
    <name evidence="1" type="ORF">HPBE_LOCUS19741</name>
</gene>
<name>A0A183GC67_HELPZ</name>
<dbReference type="EMBL" id="UZAH01031586">
    <property type="protein sequence ID" value="VDP16480.1"/>
    <property type="molecule type" value="Genomic_DNA"/>
</dbReference>
<evidence type="ECO:0000313" key="3">
    <source>
        <dbReference type="WBParaSite" id="HPBE_0001974201-mRNA-1"/>
    </source>
</evidence>
<reference evidence="3" key="2">
    <citation type="submission" date="2019-09" db="UniProtKB">
        <authorList>
            <consortium name="WormBaseParasite"/>
        </authorList>
    </citation>
    <scope>IDENTIFICATION</scope>
</reference>
<accession>A0A3P8BG92</accession>
<proteinExistence type="predicted"/>
<dbReference type="Proteomes" id="UP000050761">
    <property type="component" value="Unassembled WGS sequence"/>
</dbReference>
<accession>A0A183GC67</accession>
<reference evidence="1 2" key="1">
    <citation type="submission" date="2018-11" db="EMBL/GenBank/DDBJ databases">
        <authorList>
            <consortium name="Pathogen Informatics"/>
        </authorList>
    </citation>
    <scope>NUCLEOTIDE SEQUENCE [LARGE SCALE GENOMIC DNA]</scope>
</reference>
<protein>
    <submittedName>
        <fullName evidence="1 3">Uncharacterized protein</fullName>
    </submittedName>
</protein>